<keyword evidence="4 10" id="KW-0132">Cell division</keyword>
<keyword evidence="7 10" id="KW-0238">DNA-binding</keyword>
<dbReference type="Pfam" id="PF00589">
    <property type="entry name" value="Phage_integrase"/>
    <property type="match status" value="1"/>
</dbReference>
<dbReference type="InterPro" id="IPR023009">
    <property type="entry name" value="Tyrosine_recombinase_XerC/XerD"/>
</dbReference>
<dbReference type="NCBIfam" id="TIGR02225">
    <property type="entry name" value="recomb_XerD"/>
    <property type="match status" value="1"/>
</dbReference>
<dbReference type="Gene3D" id="1.10.150.130">
    <property type="match status" value="1"/>
</dbReference>
<dbReference type="PANTHER" id="PTHR30349:SF81">
    <property type="entry name" value="TYROSINE RECOMBINASE XERC"/>
    <property type="match status" value="1"/>
</dbReference>
<dbReference type="Pfam" id="PF02899">
    <property type="entry name" value="Phage_int_SAM_1"/>
    <property type="match status" value="1"/>
</dbReference>
<evidence type="ECO:0000256" key="7">
    <source>
        <dbReference type="ARBA" id="ARBA00023125"/>
    </source>
</evidence>
<feature type="active site" description="O-(3'-phospho-DNA)-tyrosine intermediate" evidence="10">
    <location>
        <position position="284"/>
    </location>
</feature>
<dbReference type="NCBIfam" id="NF040815">
    <property type="entry name" value="recomb_XerA_Arch"/>
    <property type="match status" value="1"/>
</dbReference>
<comment type="subunit">
    <text evidence="10">Forms a cyclic heterotetrameric complex composed of two molecules of XerC and two molecules of XerD.</text>
</comment>
<dbReference type="InterPro" id="IPR002104">
    <property type="entry name" value="Integrase_catalytic"/>
</dbReference>
<dbReference type="Proteomes" id="UP001304300">
    <property type="component" value="Chromosome"/>
</dbReference>
<dbReference type="HAMAP" id="MF_01808">
    <property type="entry name" value="Recomb_XerC_XerD"/>
    <property type="match status" value="1"/>
</dbReference>
<proteinExistence type="inferred from homology"/>
<feature type="active site" evidence="10">
    <location>
        <position position="252"/>
    </location>
</feature>
<dbReference type="InterPro" id="IPR011010">
    <property type="entry name" value="DNA_brk_join_enz"/>
</dbReference>
<sequence>MPAPIPKSLSLEIDDFIAFLELERGLSKNTYDSYRSDIEQFAAFLCEKKITDWTKVQGAEAAEWLVEMTDGGFSQKSQARKLSALRMFARYLVKESVRKDDFSDLVVGPKLRRSLPHVLEIQEVGRLLEAPDEATPQGLRDRAMLELMYSSGLRVSELCGLLLQSVDLENGIVRVFGKGSKERVVPLGQAATDALERYLDSGRPKLVKPRTGSDLFLSQWGRAISRKTFWVLIKQHTATAGIEKPVKPHTLRHSFATHLLQGGADLRAIQEMLGHADIATTQIYAGVKGHTLLEEHASFHPRKDQVKN</sequence>
<dbReference type="CDD" id="cd00798">
    <property type="entry name" value="INT_XerDC_C"/>
    <property type="match status" value="1"/>
</dbReference>
<dbReference type="InterPro" id="IPR004107">
    <property type="entry name" value="Integrase_SAM-like_N"/>
</dbReference>
<evidence type="ECO:0000313" key="14">
    <source>
        <dbReference type="Proteomes" id="UP001304300"/>
    </source>
</evidence>
<evidence type="ECO:0000313" key="13">
    <source>
        <dbReference type="EMBL" id="WOO43251.1"/>
    </source>
</evidence>
<dbReference type="InterPro" id="IPR044068">
    <property type="entry name" value="CB"/>
</dbReference>
<evidence type="ECO:0000256" key="9">
    <source>
        <dbReference type="ARBA" id="ARBA00023306"/>
    </source>
</evidence>
<dbReference type="SUPFAM" id="SSF56349">
    <property type="entry name" value="DNA breaking-rejoining enzymes"/>
    <property type="match status" value="1"/>
</dbReference>
<evidence type="ECO:0000256" key="5">
    <source>
        <dbReference type="ARBA" id="ARBA00022829"/>
    </source>
</evidence>
<dbReference type="PROSITE" id="PS51898">
    <property type="entry name" value="TYR_RECOMBINASE"/>
    <property type="match status" value="1"/>
</dbReference>
<accession>A0AAQ3LCF8</accession>
<comment type="subcellular location">
    <subcellularLocation>
        <location evidence="1 10">Cytoplasm</location>
    </subcellularLocation>
</comment>
<dbReference type="AlphaFoldDB" id="A0AAQ3LCF8"/>
<evidence type="ECO:0000256" key="10">
    <source>
        <dbReference type="HAMAP-Rule" id="MF_01808"/>
    </source>
</evidence>
<dbReference type="InterPro" id="IPR011932">
    <property type="entry name" value="Recomb_XerD"/>
</dbReference>
<comment type="similarity">
    <text evidence="2">Belongs to the 'phage' integrase family. XerD subfamily.</text>
</comment>
<feature type="active site" evidence="10">
    <location>
        <position position="275"/>
    </location>
</feature>
<organism evidence="13 14">
    <name type="scientific">Rubellicoccus peritrichatus</name>
    <dbReference type="NCBI Taxonomy" id="3080537"/>
    <lineage>
        <taxon>Bacteria</taxon>
        <taxon>Pseudomonadati</taxon>
        <taxon>Verrucomicrobiota</taxon>
        <taxon>Opitutia</taxon>
        <taxon>Puniceicoccales</taxon>
        <taxon>Cerasicoccaceae</taxon>
        <taxon>Rubellicoccus</taxon>
    </lineage>
</organism>
<gene>
    <name evidence="13" type="primary">xerD</name>
    <name evidence="10" type="synonym">xerC</name>
    <name evidence="13" type="ORF">RZN69_09130</name>
</gene>
<evidence type="ECO:0000256" key="8">
    <source>
        <dbReference type="ARBA" id="ARBA00023172"/>
    </source>
</evidence>
<dbReference type="RefSeq" id="WP_317835795.1">
    <property type="nucleotide sequence ID" value="NZ_CP136920.1"/>
</dbReference>
<evidence type="ECO:0000256" key="6">
    <source>
        <dbReference type="ARBA" id="ARBA00022908"/>
    </source>
</evidence>
<evidence type="ECO:0000256" key="4">
    <source>
        <dbReference type="ARBA" id="ARBA00022618"/>
    </source>
</evidence>
<comment type="function">
    <text evidence="10">Site-specific tyrosine recombinase, which acts by catalyzing the cutting and rejoining of the recombining DNA molecules. The XerC-XerD complex is essential to convert dimers of the bacterial chromosome into monomers to permit their segregation at cell division. It also contributes to the segregational stability of plasmids.</text>
</comment>
<evidence type="ECO:0000259" key="11">
    <source>
        <dbReference type="PROSITE" id="PS51898"/>
    </source>
</evidence>
<evidence type="ECO:0000259" key="12">
    <source>
        <dbReference type="PROSITE" id="PS51900"/>
    </source>
</evidence>
<keyword evidence="9 10" id="KW-0131">Cell cycle</keyword>
<keyword evidence="6 10" id="KW-0229">DNA integration</keyword>
<dbReference type="EMBL" id="CP136920">
    <property type="protein sequence ID" value="WOO43251.1"/>
    <property type="molecule type" value="Genomic_DNA"/>
</dbReference>
<dbReference type="GO" id="GO:0003677">
    <property type="term" value="F:DNA binding"/>
    <property type="evidence" value="ECO:0007669"/>
    <property type="project" value="UniProtKB-UniRule"/>
</dbReference>
<feature type="active site" evidence="10">
    <location>
        <position position="178"/>
    </location>
</feature>
<keyword evidence="5 10" id="KW-0159">Chromosome partition</keyword>
<keyword evidence="8 10" id="KW-0233">DNA recombination</keyword>
<dbReference type="InterPro" id="IPR013762">
    <property type="entry name" value="Integrase-like_cat_sf"/>
</dbReference>
<keyword evidence="14" id="KW-1185">Reference proteome</keyword>
<dbReference type="GO" id="GO:0009037">
    <property type="term" value="F:tyrosine-based site-specific recombinase activity"/>
    <property type="evidence" value="ECO:0007669"/>
    <property type="project" value="UniProtKB-UniRule"/>
</dbReference>
<name>A0AAQ3LCF8_9BACT</name>
<feature type="domain" description="Tyr recombinase" evidence="11">
    <location>
        <begin position="114"/>
        <end position="297"/>
    </location>
</feature>
<dbReference type="GO" id="GO:0006313">
    <property type="term" value="P:DNA transposition"/>
    <property type="evidence" value="ECO:0007669"/>
    <property type="project" value="UniProtKB-UniRule"/>
</dbReference>
<dbReference type="InterPro" id="IPR050090">
    <property type="entry name" value="Tyrosine_recombinase_XerCD"/>
</dbReference>
<dbReference type="InterPro" id="IPR010998">
    <property type="entry name" value="Integrase_recombinase_N"/>
</dbReference>
<dbReference type="GO" id="GO:0007059">
    <property type="term" value="P:chromosome segregation"/>
    <property type="evidence" value="ECO:0007669"/>
    <property type="project" value="UniProtKB-UniRule"/>
</dbReference>
<keyword evidence="3 10" id="KW-0963">Cytoplasm</keyword>
<feature type="active site" evidence="10">
    <location>
        <position position="154"/>
    </location>
</feature>
<reference evidence="13 14" key="1">
    <citation type="submission" date="2023-10" db="EMBL/GenBank/DDBJ databases">
        <title>Rubellicoccus peritrichatus gen. nov., sp. nov., isolated from an algae of coral reef tank.</title>
        <authorList>
            <person name="Luo J."/>
        </authorList>
    </citation>
    <scope>NUCLEOTIDE SEQUENCE [LARGE SCALE GENOMIC DNA]</scope>
    <source>
        <strain evidence="13 14">CR14</strain>
    </source>
</reference>
<protein>
    <recommendedName>
        <fullName evidence="10">Tyrosine recombinase XerC</fullName>
    </recommendedName>
</protein>
<feature type="active site" evidence="10">
    <location>
        <position position="249"/>
    </location>
</feature>
<evidence type="ECO:0000256" key="2">
    <source>
        <dbReference type="ARBA" id="ARBA00010450"/>
    </source>
</evidence>
<dbReference type="PROSITE" id="PS51900">
    <property type="entry name" value="CB"/>
    <property type="match status" value="1"/>
</dbReference>
<dbReference type="NCBIfam" id="NF001399">
    <property type="entry name" value="PRK00283.1"/>
    <property type="match status" value="1"/>
</dbReference>
<evidence type="ECO:0000256" key="1">
    <source>
        <dbReference type="ARBA" id="ARBA00004496"/>
    </source>
</evidence>
<comment type="similarity">
    <text evidence="10">Belongs to the 'phage' integrase family. XerC subfamily.</text>
</comment>
<evidence type="ECO:0000256" key="3">
    <source>
        <dbReference type="ARBA" id="ARBA00022490"/>
    </source>
</evidence>
<dbReference type="PANTHER" id="PTHR30349">
    <property type="entry name" value="PHAGE INTEGRASE-RELATED"/>
    <property type="match status" value="1"/>
</dbReference>
<dbReference type="GO" id="GO:0005737">
    <property type="term" value="C:cytoplasm"/>
    <property type="evidence" value="ECO:0007669"/>
    <property type="project" value="UniProtKB-SubCell"/>
</dbReference>
<dbReference type="GO" id="GO:0051301">
    <property type="term" value="P:cell division"/>
    <property type="evidence" value="ECO:0007669"/>
    <property type="project" value="UniProtKB-KW"/>
</dbReference>
<feature type="domain" description="Core-binding (CB)" evidence="12">
    <location>
        <begin position="7"/>
        <end position="93"/>
    </location>
</feature>
<dbReference type="KEGG" id="puo:RZN69_09130"/>
<dbReference type="Gene3D" id="1.10.443.10">
    <property type="entry name" value="Intergrase catalytic core"/>
    <property type="match status" value="1"/>
</dbReference>